<evidence type="ECO:0008006" key="4">
    <source>
        <dbReference type="Google" id="ProtNLM"/>
    </source>
</evidence>
<feature type="region of interest" description="Disordered" evidence="1">
    <location>
        <begin position="1"/>
        <end position="23"/>
    </location>
</feature>
<sequence>MSAPSETQRQKNAKLDAENPSTASSPWTILIGISGPSCSGKTTLARLLKAIFNFSITVPSGEGGADEEWKLSLFVLHQDDFYKTDKDVPVITVTSPEYGTRDLQDWDCVESLDLPLLEKTLRYVRARGSLPPDMVSKEDQNAVGASWVSDDEVQVMKQELEAWFENFVKDNVGWRETTKREIRICILDGFLLYPPAPVSRMEEHSESLQPPSRPSRQPRERDSHYPHPSSPKALDNPSSSNHSDSVAYLYSSSPELNHLYTLSHNLLHPRLFLSSTREQTLARRIARTGYVTLESFWTDPPGYVEDVVWPNYARDHAWMYKRGDVESGVFDEDRCLQEGVMLFPGRGSWEMKACLAWAVDRVRDAVREKVSSELIVIDGDFGFHFDLDFGFDLNGNMDSGHE</sequence>
<dbReference type="AlphaFoldDB" id="A0A0D2FW23"/>
<dbReference type="HOGENOM" id="CLU_058668_1_0_1"/>
<evidence type="ECO:0000313" key="3">
    <source>
        <dbReference type="Proteomes" id="UP000053617"/>
    </source>
</evidence>
<organism evidence="2 3">
    <name type="scientific">Rhinocladiella mackenziei CBS 650.93</name>
    <dbReference type="NCBI Taxonomy" id="1442369"/>
    <lineage>
        <taxon>Eukaryota</taxon>
        <taxon>Fungi</taxon>
        <taxon>Dikarya</taxon>
        <taxon>Ascomycota</taxon>
        <taxon>Pezizomycotina</taxon>
        <taxon>Eurotiomycetes</taxon>
        <taxon>Chaetothyriomycetidae</taxon>
        <taxon>Chaetothyriales</taxon>
        <taxon>Herpotrichiellaceae</taxon>
        <taxon>Rhinocladiella</taxon>
    </lineage>
</organism>
<reference evidence="2 3" key="1">
    <citation type="submission" date="2015-01" db="EMBL/GenBank/DDBJ databases">
        <title>The Genome Sequence of Rhinocladiella mackenzie CBS 650.93.</title>
        <authorList>
            <consortium name="The Broad Institute Genomics Platform"/>
            <person name="Cuomo C."/>
            <person name="de Hoog S."/>
            <person name="Gorbushina A."/>
            <person name="Stielow B."/>
            <person name="Teixiera M."/>
            <person name="Abouelleil A."/>
            <person name="Chapman S.B."/>
            <person name="Priest M."/>
            <person name="Young S.K."/>
            <person name="Wortman J."/>
            <person name="Nusbaum C."/>
            <person name="Birren B."/>
        </authorList>
    </citation>
    <scope>NUCLEOTIDE SEQUENCE [LARGE SCALE GENOMIC DNA]</scope>
    <source>
        <strain evidence="2 3">CBS 650.93</strain>
    </source>
</reference>
<dbReference type="Proteomes" id="UP000053617">
    <property type="component" value="Unassembled WGS sequence"/>
</dbReference>
<gene>
    <name evidence="2" type="ORF">Z518_04333</name>
</gene>
<proteinExistence type="predicted"/>
<keyword evidence="3" id="KW-1185">Reference proteome</keyword>
<evidence type="ECO:0000313" key="2">
    <source>
        <dbReference type="EMBL" id="KIX06357.1"/>
    </source>
</evidence>
<protein>
    <recommendedName>
        <fullName evidence="4">Nicotinamide riboside kinase</fullName>
    </recommendedName>
</protein>
<feature type="region of interest" description="Disordered" evidence="1">
    <location>
        <begin position="201"/>
        <end position="241"/>
    </location>
</feature>
<dbReference type="Gene3D" id="3.40.50.300">
    <property type="entry name" value="P-loop containing nucleotide triphosphate hydrolases"/>
    <property type="match status" value="1"/>
</dbReference>
<dbReference type="EMBL" id="KN847477">
    <property type="protein sequence ID" value="KIX06357.1"/>
    <property type="molecule type" value="Genomic_DNA"/>
</dbReference>
<dbReference type="InterPro" id="IPR027417">
    <property type="entry name" value="P-loop_NTPase"/>
</dbReference>
<evidence type="ECO:0000256" key="1">
    <source>
        <dbReference type="SAM" id="MobiDB-lite"/>
    </source>
</evidence>
<dbReference type="VEuPathDB" id="FungiDB:Z518_04333"/>
<dbReference type="STRING" id="1442369.A0A0D2FW23"/>
<dbReference type="OrthoDB" id="10041966at2759"/>
<dbReference type="RefSeq" id="XP_013273493.1">
    <property type="nucleotide sequence ID" value="XM_013418039.1"/>
</dbReference>
<dbReference type="PANTHER" id="PTHR10285">
    <property type="entry name" value="URIDINE KINASE"/>
    <property type="match status" value="1"/>
</dbReference>
<dbReference type="GeneID" id="25292404"/>
<name>A0A0D2FW23_9EURO</name>
<dbReference type="CDD" id="cd02024">
    <property type="entry name" value="NRK1"/>
    <property type="match status" value="1"/>
</dbReference>
<accession>A0A0D2FW23</accession>
<dbReference type="SUPFAM" id="SSF52540">
    <property type="entry name" value="P-loop containing nucleoside triphosphate hydrolases"/>
    <property type="match status" value="1"/>
</dbReference>